<keyword evidence="1" id="KW-0732">Signal</keyword>
<evidence type="ECO:0000256" key="1">
    <source>
        <dbReference type="SAM" id="SignalP"/>
    </source>
</evidence>
<reference evidence="2 3" key="2">
    <citation type="journal article" date="2021" name="Curr. Genet.">
        <title>Genetic response to nitrogen starvation in the aggressive Eucalyptus foliar pathogen Teratosphaeria destructans.</title>
        <authorList>
            <person name="Havenga M."/>
            <person name="Wingfield B.D."/>
            <person name="Wingfield M.J."/>
            <person name="Dreyer L.L."/>
            <person name="Roets F."/>
            <person name="Aylward J."/>
        </authorList>
    </citation>
    <scope>NUCLEOTIDE SEQUENCE [LARGE SCALE GENOMIC DNA]</scope>
    <source>
        <strain evidence="2">CMW44962</strain>
    </source>
</reference>
<name>A0A9W7VZ27_9PEZI</name>
<comment type="caution">
    <text evidence="2">The sequence shown here is derived from an EMBL/GenBank/DDBJ whole genome shotgun (WGS) entry which is preliminary data.</text>
</comment>
<reference evidence="2 3" key="1">
    <citation type="journal article" date="2018" name="IMA Fungus">
        <title>IMA Genome-F 10: Nine draft genome sequences of Claviceps purpurea s.lat., including C. arundinis, C. humidiphila, and C. cf. spartinae, pseudomolecules for the pitch canker pathogen Fusarium circinatum, draft genome of Davidsoniella eucalypti, Grosmannia galeiformis, Quambalaria eucalypti, and Teratosphaeria destructans.</title>
        <authorList>
            <person name="Wingfield B.D."/>
            <person name="Liu M."/>
            <person name="Nguyen H.D."/>
            <person name="Lane F.A."/>
            <person name="Morgan S.W."/>
            <person name="De Vos L."/>
            <person name="Wilken P.M."/>
            <person name="Duong T.A."/>
            <person name="Aylward J."/>
            <person name="Coetzee M.P."/>
            <person name="Dadej K."/>
            <person name="De Beer Z.W."/>
            <person name="Findlay W."/>
            <person name="Havenga M."/>
            <person name="Kolarik M."/>
            <person name="Menzies J.G."/>
            <person name="Naidoo K."/>
            <person name="Pochopski O."/>
            <person name="Shoukouhi P."/>
            <person name="Santana Q.C."/>
            <person name="Seifert K.A."/>
            <person name="Soal N."/>
            <person name="Steenkamp E.T."/>
            <person name="Tatham C.T."/>
            <person name="van der Nest M.A."/>
            <person name="Wingfield M.J."/>
        </authorList>
    </citation>
    <scope>NUCLEOTIDE SEQUENCE [LARGE SCALE GENOMIC DNA]</scope>
    <source>
        <strain evidence="2">CMW44962</strain>
    </source>
</reference>
<gene>
    <name evidence="2" type="ORF">Tdes44962_MAKER05540</name>
</gene>
<sequence>MLSLLLLALPFLTAAQSSSSTSTAAVSTTISSAVSTGTSGCGSQIDITIQTCLTQLNAQLAACATTDWDCLCTQSTNVLTCYNNCPSDPNAFGSKQQNTAYCNAAKAYPSTSTKTAANATAAASSAASGAATGSGSGSTTTNAASGTLYTGLGEASGSTPTATSQAGAAATVIPAGLAAVAGLLALI</sequence>
<dbReference type="OrthoDB" id="2507140at2759"/>
<evidence type="ECO:0000313" key="3">
    <source>
        <dbReference type="Proteomes" id="UP001138500"/>
    </source>
</evidence>
<accession>A0A9W7VZ27</accession>
<dbReference type="AlphaFoldDB" id="A0A9W7VZ27"/>
<protein>
    <submittedName>
        <fullName evidence="2">GPI anchored serine-threonine rich protein</fullName>
    </submittedName>
</protein>
<keyword evidence="3" id="KW-1185">Reference proteome</keyword>
<feature type="chain" id="PRO_5040749965" evidence="1">
    <location>
        <begin position="16"/>
        <end position="187"/>
    </location>
</feature>
<dbReference type="EMBL" id="RIBY02002389">
    <property type="protein sequence ID" value="KAH9817416.1"/>
    <property type="molecule type" value="Genomic_DNA"/>
</dbReference>
<dbReference type="Proteomes" id="UP001138500">
    <property type="component" value="Unassembled WGS sequence"/>
</dbReference>
<organism evidence="2 3">
    <name type="scientific">Teratosphaeria destructans</name>
    <dbReference type="NCBI Taxonomy" id="418781"/>
    <lineage>
        <taxon>Eukaryota</taxon>
        <taxon>Fungi</taxon>
        <taxon>Dikarya</taxon>
        <taxon>Ascomycota</taxon>
        <taxon>Pezizomycotina</taxon>
        <taxon>Dothideomycetes</taxon>
        <taxon>Dothideomycetidae</taxon>
        <taxon>Mycosphaerellales</taxon>
        <taxon>Teratosphaeriaceae</taxon>
        <taxon>Teratosphaeria</taxon>
    </lineage>
</organism>
<feature type="signal peptide" evidence="1">
    <location>
        <begin position="1"/>
        <end position="15"/>
    </location>
</feature>
<evidence type="ECO:0000313" key="2">
    <source>
        <dbReference type="EMBL" id="KAH9817416.1"/>
    </source>
</evidence>
<proteinExistence type="predicted"/>